<evidence type="ECO:0000313" key="2">
    <source>
        <dbReference type="Proteomes" id="UP001519460"/>
    </source>
</evidence>
<comment type="caution">
    <text evidence="1">The sequence shown here is derived from an EMBL/GenBank/DDBJ whole genome shotgun (WGS) entry which is preliminary data.</text>
</comment>
<dbReference type="AlphaFoldDB" id="A0ABD0JCR3"/>
<keyword evidence="2" id="KW-1185">Reference proteome</keyword>
<dbReference type="EMBL" id="JACVVK020000519">
    <property type="protein sequence ID" value="KAK7468198.1"/>
    <property type="molecule type" value="Genomic_DNA"/>
</dbReference>
<name>A0ABD0JCR3_9CAEN</name>
<organism evidence="1 2">
    <name type="scientific">Batillaria attramentaria</name>
    <dbReference type="NCBI Taxonomy" id="370345"/>
    <lineage>
        <taxon>Eukaryota</taxon>
        <taxon>Metazoa</taxon>
        <taxon>Spiralia</taxon>
        <taxon>Lophotrochozoa</taxon>
        <taxon>Mollusca</taxon>
        <taxon>Gastropoda</taxon>
        <taxon>Caenogastropoda</taxon>
        <taxon>Sorbeoconcha</taxon>
        <taxon>Cerithioidea</taxon>
        <taxon>Batillariidae</taxon>
        <taxon>Batillaria</taxon>
    </lineage>
</organism>
<gene>
    <name evidence="1" type="ORF">BaRGS_00036559</name>
</gene>
<sequence>MYVSTYLLQIRTDLCVYIGPQNTRVGYLRFRLQTAVHAFFARPAKLFLCRKSRRSSAYVWTVACHGCTLERRDAFLHRRNTVVHDQDSTATPCNRLCEETRRMLR</sequence>
<protein>
    <submittedName>
        <fullName evidence="1">Uncharacterized protein</fullName>
    </submittedName>
</protein>
<proteinExistence type="predicted"/>
<dbReference type="Proteomes" id="UP001519460">
    <property type="component" value="Unassembled WGS sequence"/>
</dbReference>
<evidence type="ECO:0000313" key="1">
    <source>
        <dbReference type="EMBL" id="KAK7468198.1"/>
    </source>
</evidence>
<accession>A0ABD0JCR3</accession>
<reference evidence="1 2" key="1">
    <citation type="journal article" date="2023" name="Sci. Data">
        <title>Genome assembly of the Korean intertidal mud-creeper Batillaria attramentaria.</title>
        <authorList>
            <person name="Patra A.K."/>
            <person name="Ho P.T."/>
            <person name="Jun S."/>
            <person name="Lee S.J."/>
            <person name="Kim Y."/>
            <person name="Won Y.J."/>
        </authorList>
    </citation>
    <scope>NUCLEOTIDE SEQUENCE [LARGE SCALE GENOMIC DNA]</scope>
    <source>
        <strain evidence="1">Wonlab-2016</strain>
    </source>
</reference>